<evidence type="ECO:0000313" key="3">
    <source>
        <dbReference type="Proteomes" id="UP000060787"/>
    </source>
</evidence>
<dbReference type="KEGG" id="laq:GLA29479_1735"/>
<gene>
    <name evidence="2" type="ORF">LA76x_2922</name>
</gene>
<dbReference type="RefSeq" id="WP_057918207.1">
    <property type="nucleotide sequence ID" value="NZ_CP011129.1"/>
</dbReference>
<proteinExistence type="predicted"/>
<keyword evidence="1" id="KW-0732">Signal</keyword>
<reference evidence="2 3" key="1">
    <citation type="journal article" date="2015" name="BMC Genomics">
        <title>Comparative genomics and metabolic profiling of the genus Lysobacter.</title>
        <authorList>
            <person name="de Bruijn I."/>
            <person name="Cheng X."/>
            <person name="de Jager V."/>
            <person name="Exposito R.G."/>
            <person name="Watrous J."/>
            <person name="Patel N."/>
            <person name="Postma J."/>
            <person name="Dorrestein P.C."/>
            <person name="Kobayashi D."/>
            <person name="Raaijmakers J.M."/>
        </authorList>
    </citation>
    <scope>NUCLEOTIDE SEQUENCE [LARGE SCALE GENOMIC DNA]</scope>
    <source>
        <strain evidence="2 3">76</strain>
    </source>
</reference>
<keyword evidence="3" id="KW-1185">Reference proteome</keyword>
<dbReference type="KEGG" id="lab:LA76x_2922"/>
<sequence>MNRQWQIFTCFGLALAAASVAQAAPGDRQVYDEAIARASRVCPDHSPERTGPGIRSIPVAALRVIEQRNYALCPDRRLDSQTPVVWYGREGVFAWNPGARGAVKLLAGKAAAYAKDKSFPAQTVVWKPNGKLAEGALVPAFRGRLVR</sequence>
<dbReference type="eggNOG" id="ENOG5033U4I">
    <property type="taxonomic scope" value="Bacteria"/>
</dbReference>
<feature type="signal peptide" evidence="1">
    <location>
        <begin position="1"/>
        <end position="23"/>
    </location>
</feature>
<evidence type="ECO:0000256" key="1">
    <source>
        <dbReference type="SAM" id="SignalP"/>
    </source>
</evidence>
<dbReference type="AlphaFoldDB" id="A0A0S2FC00"/>
<dbReference type="Proteomes" id="UP000060787">
    <property type="component" value="Chromosome"/>
</dbReference>
<evidence type="ECO:0000313" key="2">
    <source>
        <dbReference type="EMBL" id="ALN81052.1"/>
    </source>
</evidence>
<feature type="chain" id="PRO_5009798140" evidence="1">
    <location>
        <begin position="24"/>
        <end position="147"/>
    </location>
</feature>
<dbReference type="OrthoDB" id="6024567at2"/>
<name>A0A0S2FC00_LYSAN</name>
<protein>
    <submittedName>
        <fullName evidence="2">Putative secreted protein</fullName>
    </submittedName>
</protein>
<accession>A0A0S2FC00</accession>
<organism evidence="2 3">
    <name type="scientific">Lysobacter antibioticus</name>
    <dbReference type="NCBI Taxonomy" id="84531"/>
    <lineage>
        <taxon>Bacteria</taxon>
        <taxon>Pseudomonadati</taxon>
        <taxon>Pseudomonadota</taxon>
        <taxon>Gammaproteobacteria</taxon>
        <taxon>Lysobacterales</taxon>
        <taxon>Lysobacteraceae</taxon>
        <taxon>Lysobacter</taxon>
    </lineage>
</organism>
<dbReference type="STRING" id="84531.LA76x_2922"/>
<dbReference type="PATRIC" id="fig|84531.7.peg.1706"/>
<dbReference type="EMBL" id="CP011129">
    <property type="protein sequence ID" value="ALN81052.1"/>
    <property type="molecule type" value="Genomic_DNA"/>
</dbReference>